<reference evidence="1 2" key="1">
    <citation type="journal article" date="2009" name="J. Bacteriol.">
        <title>Complete and draft genome sequences of six members of the Aquificales.</title>
        <authorList>
            <person name="Reysenbach A.L."/>
            <person name="Hamamura N."/>
            <person name="Podar M."/>
            <person name="Griffiths E."/>
            <person name="Ferreira S."/>
            <person name="Hochstein R."/>
            <person name="Heidelberg J."/>
            <person name="Johnson J."/>
            <person name="Mead D."/>
            <person name="Pohorille A."/>
            <person name="Sarmiento M."/>
            <person name="Schweighofer K."/>
            <person name="Seshadri R."/>
            <person name="Voytek M.A."/>
        </authorList>
    </citation>
    <scope>NUCLEOTIDE SEQUENCE [LARGE SCALE GENOMIC DNA]</scope>
    <source>
        <strain evidence="2">DSM 14350 / EX-H1</strain>
    </source>
</reference>
<organism evidence="1 2">
    <name type="scientific">Persephonella marina (strain DSM 14350 / EX-H1)</name>
    <dbReference type="NCBI Taxonomy" id="123214"/>
    <lineage>
        <taxon>Bacteria</taxon>
        <taxon>Pseudomonadati</taxon>
        <taxon>Aquificota</taxon>
        <taxon>Aquificia</taxon>
        <taxon>Aquificales</taxon>
        <taxon>Hydrogenothermaceae</taxon>
        <taxon>Persephonella</taxon>
    </lineage>
</organism>
<dbReference type="HOGENOM" id="CLU_2956556_0_0_0"/>
<dbReference type="KEGG" id="pmx:PERMA_0480"/>
<dbReference type="Proteomes" id="UP000001366">
    <property type="component" value="Chromosome"/>
</dbReference>
<evidence type="ECO:0000313" key="1">
    <source>
        <dbReference type="EMBL" id="ACO04161.1"/>
    </source>
</evidence>
<name>C0QUA5_PERMH</name>
<dbReference type="AlphaFoldDB" id="C0QUA5"/>
<dbReference type="PaxDb" id="123214-PERMA_0480"/>
<gene>
    <name evidence="1" type="ordered locus">PERMA_0480</name>
</gene>
<keyword evidence="2" id="KW-1185">Reference proteome</keyword>
<evidence type="ECO:0000313" key="2">
    <source>
        <dbReference type="Proteomes" id="UP000001366"/>
    </source>
</evidence>
<accession>C0QUA5</accession>
<sequence length="59" mass="7149">MEDNQEYTSKDNSEKHETIDEKIEHYSSFYDNEIYKDKVEELDKNLEDLADKTAERIFN</sequence>
<dbReference type="EMBL" id="CP001230">
    <property type="protein sequence ID" value="ACO04161.1"/>
    <property type="molecule type" value="Genomic_DNA"/>
</dbReference>
<proteinExistence type="predicted"/>
<protein>
    <submittedName>
        <fullName evidence="1">Uncharacterized protein</fullName>
    </submittedName>
</protein>